<keyword evidence="2" id="KW-0808">Transferase</keyword>
<evidence type="ECO:0000256" key="3">
    <source>
        <dbReference type="ARBA" id="ARBA00030602"/>
    </source>
</evidence>
<keyword evidence="7" id="KW-1185">Reference proteome</keyword>
<evidence type="ECO:0000256" key="4">
    <source>
        <dbReference type="SAM" id="MobiDB-lite"/>
    </source>
</evidence>
<dbReference type="EMBL" id="JXNT01000003">
    <property type="protein sequence ID" value="ODM20914.1"/>
    <property type="molecule type" value="Genomic_DNA"/>
</dbReference>
<dbReference type="InterPro" id="IPR013024">
    <property type="entry name" value="GGCT-like"/>
</dbReference>
<evidence type="ECO:0000313" key="6">
    <source>
        <dbReference type="EMBL" id="ODM20914.1"/>
    </source>
</evidence>
<reference evidence="6 7" key="1">
    <citation type="journal article" date="2016" name="BMC Genomics">
        <title>Comparative genomic and transcriptomic analyses of the Fuzhuan brick tea-fermentation fungus Aspergillus cristatus.</title>
        <authorList>
            <person name="Ge Y."/>
            <person name="Wang Y."/>
            <person name="Liu Y."/>
            <person name="Tan Y."/>
            <person name="Ren X."/>
            <person name="Zhang X."/>
            <person name="Hyde K.D."/>
            <person name="Liu Y."/>
            <person name="Liu Z."/>
        </authorList>
    </citation>
    <scope>NUCLEOTIDE SEQUENCE [LARGE SCALE GENOMIC DNA]</scope>
    <source>
        <strain evidence="6 7">GZAAS20.1005</strain>
    </source>
</reference>
<dbReference type="PANTHER" id="PTHR31544">
    <property type="entry name" value="AIG2-LIKE PROTEIN D"/>
    <property type="match status" value="1"/>
</dbReference>
<accession>A0A1E3BIY8</accession>
<dbReference type="PANTHER" id="PTHR31544:SF2">
    <property type="entry name" value="AIG2-LIKE PROTEIN D"/>
    <property type="match status" value="1"/>
</dbReference>
<evidence type="ECO:0000259" key="5">
    <source>
        <dbReference type="Pfam" id="PF06094"/>
    </source>
</evidence>
<dbReference type="SUPFAM" id="SSF110857">
    <property type="entry name" value="Gamma-glutamyl cyclotransferase-like"/>
    <property type="match status" value="1"/>
</dbReference>
<dbReference type="Pfam" id="PF06094">
    <property type="entry name" value="GGACT"/>
    <property type="match status" value="1"/>
</dbReference>
<feature type="region of interest" description="Disordered" evidence="4">
    <location>
        <begin position="56"/>
        <end position="85"/>
    </location>
</feature>
<organism evidence="6 7">
    <name type="scientific">Aspergillus cristatus</name>
    <name type="common">Chinese Fuzhuan brick tea-fermentation fungus</name>
    <name type="synonym">Eurotium cristatum</name>
    <dbReference type="NCBI Taxonomy" id="573508"/>
    <lineage>
        <taxon>Eukaryota</taxon>
        <taxon>Fungi</taxon>
        <taxon>Dikarya</taxon>
        <taxon>Ascomycota</taxon>
        <taxon>Pezizomycotina</taxon>
        <taxon>Eurotiomycetes</taxon>
        <taxon>Eurotiomycetidae</taxon>
        <taxon>Eurotiales</taxon>
        <taxon>Aspergillaceae</taxon>
        <taxon>Aspergillus</taxon>
        <taxon>Aspergillus subgen. Aspergillus</taxon>
    </lineage>
</organism>
<comment type="caution">
    <text evidence="6">The sequence shown here is derived from an EMBL/GenBank/DDBJ whole genome shotgun (WGS) entry which is preliminary data.</text>
</comment>
<dbReference type="InterPro" id="IPR036568">
    <property type="entry name" value="GGCT-like_sf"/>
</dbReference>
<evidence type="ECO:0000256" key="2">
    <source>
        <dbReference type="ARBA" id="ARBA00022679"/>
    </source>
</evidence>
<dbReference type="InterPro" id="IPR009288">
    <property type="entry name" value="AIG2-like_dom"/>
</dbReference>
<sequence>MGHHVVFFYGTLMAPQILHRVIHGRPDPEPWQKNLLTFQPAILHGYRRHRVRGADYPGIIPATEPQSQSQSQGEEQGSTGSTRKASVLGTLVSGLTDGDIHRLDIFEGSEYTRELVKVRTLRESLSQEQGDDETNPDGHLRDVLDAAGAEFADEGEEDVNAVTYVYVAGEGRLEDVEWDFETFKRDKMAWWVGADESEW</sequence>
<dbReference type="GO" id="GO:0016740">
    <property type="term" value="F:transferase activity"/>
    <property type="evidence" value="ECO:0007669"/>
    <property type="project" value="UniProtKB-KW"/>
</dbReference>
<dbReference type="Gene3D" id="3.10.490.10">
    <property type="entry name" value="Gamma-glutamyl cyclotransferase-like"/>
    <property type="match status" value="1"/>
</dbReference>
<dbReference type="InterPro" id="IPR045038">
    <property type="entry name" value="AIG2-like"/>
</dbReference>
<name>A0A1E3BIY8_ASPCR</name>
<dbReference type="Proteomes" id="UP000094569">
    <property type="component" value="Unassembled WGS sequence"/>
</dbReference>
<feature type="domain" description="Gamma-glutamylcyclotransferase AIG2-like" evidence="5">
    <location>
        <begin position="6"/>
        <end position="123"/>
    </location>
</feature>
<dbReference type="VEuPathDB" id="FungiDB:SI65_03967"/>
<comment type="similarity">
    <text evidence="1">Belongs to the gamma-glutamylcyclotransferase family.</text>
</comment>
<proteinExistence type="inferred from homology"/>
<feature type="compositionally biased region" description="Low complexity" evidence="4">
    <location>
        <begin position="63"/>
        <end position="82"/>
    </location>
</feature>
<evidence type="ECO:0000256" key="1">
    <source>
        <dbReference type="ARBA" id="ARBA00008861"/>
    </source>
</evidence>
<protein>
    <recommendedName>
        <fullName evidence="3">Putative gamma-glutamylcyclotransferase</fullName>
    </recommendedName>
</protein>
<dbReference type="CDD" id="cd06661">
    <property type="entry name" value="GGCT_like"/>
    <property type="match status" value="1"/>
</dbReference>
<evidence type="ECO:0000313" key="7">
    <source>
        <dbReference type="Proteomes" id="UP000094569"/>
    </source>
</evidence>
<dbReference type="AlphaFoldDB" id="A0A1E3BIY8"/>
<gene>
    <name evidence="6" type="ORF">SI65_03967</name>
</gene>
<dbReference type="OrthoDB" id="1044435at2759"/>